<feature type="transmembrane region" description="Helical" evidence="4">
    <location>
        <begin position="193"/>
        <end position="212"/>
    </location>
</feature>
<keyword evidence="4" id="KW-1133">Transmembrane helix</keyword>
<dbReference type="SMART" id="SM00304">
    <property type="entry name" value="HAMP"/>
    <property type="match status" value="1"/>
</dbReference>
<keyword evidence="4" id="KW-0812">Transmembrane</keyword>
<organism evidence="7 8">
    <name type="scientific">Telluria mixta</name>
    <dbReference type="NCBI Taxonomy" id="34071"/>
    <lineage>
        <taxon>Bacteria</taxon>
        <taxon>Pseudomonadati</taxon>
        <taxon>Pseudomonadota</taxon>
        <taxon>Betaproteobacteria</taxon>
        <taxon>Burkholderiales</taxon>
        <taxon>Oxalobacteraceae</taxon>
        <taxon>Telluria group</taxon>
        <taxon>Telluria</taxon>
    </lineage>
</organism>
<dbReference type="SMART" id="SM00283">
    <property type="entry name" value="MA"/>
    <property type="match status" value="1"/>
</dbReference>
<dbReference type="InterPro" id="IPR051310">
    <property type="entry name" value="MCP_chemotaxis"/>
</dbReference>
<dbReference type="InterPro" id="IPR003660">
    <property type="entry name" value="HAMP_dom"/>
</dbReference>
<dbReference type="CDD" id="cd06225">
    <property type="entry name" value="HAMP"/>
    <property type="match status" value="1"/>
</dbReference>
<comment type="similarity">
    <text evidence="2">Belongs to the methyl-accepting chemotaxis (MCP) protein family.</text>
</comment>
<dbReference type="SUPFAM" id="SSF58104">
    <property type="entry name" value="Methyl-accepting chemotaxis protein (MCP) signaling domain"/>
    <property type="match status" value="1"/>
</dbReference>
<dbReference type="Gene3D" id="1.10.287.950">
    <property type="entry name" value="Methyl-accepting chemotaxis protein"/>
    <property type="match status" value="1"/>
</dbReference>
<proteinExistence type="inferred from homology"/>
<accession>A0ABT2C1C2</accession>
<dbReference type="Proteomes" id="UP001165263">
    <property type="component" value="Unassembled WGS sequence"/>
</dbReference>
<feature type="transmembrane region" description="Helical" evidence="4">
    <location>
        <begin position="12"/>
        <end position="33"/>
    </location>
</feature>
<sequence>MIMTFCDLTISTRLRFGFGILIAMTVAMVFLGIDAMEALNRTSDDMANKVWVRARLANLVADNLRGSMTRLAQMATASDPVVRAMAGKKIGVTTGNLNRALADLEPLVPTPEGRALLADTLARRDRYMDACRQVVALANEGRRQEAVALAYGPAYDTNLAFAYAIRRQITFEEKNFESRAAAAAKIFADARRMMWGAAGGALVLGLGAALLITRSIVRPIRRAVDVARTVAAGDLSADIPVHGRDETGQLMRALKDMNAALLKIVAQVQAGSGEIAAASRQIAGGNLDLSVRTEQQAGALEKTSVSMEQMTSTVSLNAAHAEEASALAVAASDVARDAGAVVARVVDTMRGIDATSRRIVDIVSVIDSIAFQTNILALNAAVEAARAGEQGRGFAVVAGEVRNLAQRCAAAAREIHALLAASVAQVDTGSALVSEAGATMDRVVDSVQRVTDIVGAISSASREQAAGIGDINGAVATLDEMTQRNAALVEEAAGAAGGLQDQAARLEKLISAFKVGGVTCGSAGPM</sequence>
<evidence type="ECO:0000256" key="2">
    <source>
        <dbReference type="ARBA" id="ARBA00029447"/>
    </source>
</evidence>
<evidence type="ECO:0000313" key="7">
    <source>
        <dbReference type="EMBL" id="MCS0631181.1"/>
    </source>
</evidence>
<dbReference type="PANTHER" id="PTHR43531:SF14">
    <property type="entry name" value="METHYL-ACCEPTING CHEMOTAXIS PROTEIN I-RELATED"/>
    <property type="match status" value="1"/>
</dbReference>
<evidence type="ECO:0000256" key="1">
    <source>
        <dbReference type="ARBA" id="ARBA00022481"/>
    </source>
</evidence>
<keyword evidence="3" id="KW-0807">Transducer</keyword>
<name>A0ABT2C1C2_9BURK</name>
<evidence type="ECO:0000259" key="5">
    <source>
        <dbReference type="PROSITE" id="PS50111"/>
    </source>
</evidence>
<evidence type="ECO:0000256" key="4">
    <source>
        <dbReference type="SAM" id="Phobius"/>
    </source>
</evidence>
<dbReference type="PROSITE" id="PS50885">
    <property type="entry name" value="HAMP"/>
    <property type="match status" value="1"/>
</dbReference>
<dbReference type="InterPro" id="IPR004090">
    <property type="entry name" value="Chemotax_Me-accpt_rcpt"/>
</dbReference>
<dbReference type="Pfam" id="PF12729">
    <property type="entry name" value="4HB_MCP_1"/>
    <property type="match status" value="1"/>
</dbReference>
<evidence type="ECO:0000313" key="8">
    <source>
        <dbReference type="Proteomes" id="UP001165263"/>
    </source>
</evidence>
<dbReference type="Pfam" id="PF00672">
    <property type="entry name" value="HAMP"/>
    <property type="match status" value="1"/>
</dbReference>
<evidence type="ECO:0000256" key="3">
    <source>
        <dbReference type="PROSITE-ProRule" id="PRU00284"/>
    </source>
</evidence>
<dbReference type="InterPro" id="IPR024478">
    <property type="entry name" value="HlyB_4HB_MCP"/>
</dbReference>
<feature type="domain" description="HAMP" evidence="6">
    <location>
        <begin position="214"/>
        <end position="266"/>
    </location>
</feature>
<dbReference type="PRINTS" id="PR00260">
    <property type="entry name" value="CHEMTRNSDUCR"/>
</dbReference>
<keyword evidence="4" id="KW-0472">Membrane</keyword>
<keyword evidence="1" id="KW-0488">Methylation</keyword>
<comment type="caution">
    <text evidence="7">The sequence shown here is derived from an EMBL/GenBank/DDBJ whole genome shotgun (WGS) entry which is preliminary data.</text>
</comment>
<dbReference type="InterPro" id="IPR004089">
    <property type="entry name" value="MCPsignal_dom"/>
</dbReference>
<dbReference type="InterPro" id="IPR047347">
    <property type="entry name" value="YvaQ-like_sensor"/>
</dbReference>
<dbReference type="EMBL" id="JANUHC010000006">
    <property type="protein sequence ID" value="MCS0631181.1"/>
    <property type="molecule type" value="Genomic_DNA"/>
</dbReference>
<reference evidence="7" key="1">
    <citation type="submission" date="2022-08" db="EMBL/GenBank/DDBJ databases">
        <title>Reclassification of Massilia species as members of the genera Telluria, Duganella, Pseudoduganella, Mokoshia gen. nov. and Zemynaea gen. nov. using orthogonal and non-orthogonal genome-based approaches.</title>
        <authorList>
            <person name="Bowman J.P."/>
        </authorList>
    </citation>
    <scope>NUCLEOTIDE SEQUENCE</scope>
    <source>
        <strain evidence="7">LMG 11547</strain>
    </source>
</reference>
<dbReference type="Pfam" id="PF00015">
    <property type="entry name" value="MCPsignal"/>
    <property type="match status" value="1"/>
</dbReference>
<dbReference type="PROSITE" id="PS50111">
    <property type="entry name" value="CHEMOTAXIS_TRANSDUC_2"/>
    <property type="match status" value="1"/>
</dbReference>
<dbReference type="CDD" id="cd11386">
    <property type="entry name" value="MCP_signal"/>
    <property type="match status" value="1"/>
</dbReference>
<keyword evidence="8" id="KW-1185">Reference proteome</keyword>
<dbReference type="Gene3D" id="6.10.340.10">
    <property type="match status" value="1"/>
</dbReference>
<feature type="domain" description="Methyl-accepting transducer" evidence="5">
    <location>
        <begin position="271"/>
        <end position="500"/>
    </location>
</feature>
<evidence type="ECO:0000259" key="6">
    <source>
        <dbReference type="PROSITE" id="PS50885"/>
    </source>
</evidence>
<protein>
    <submittedName>
        <fullName evidence="7">Methyl-accepting chemotaxis protein</fullName>
    </submittedName>
</protein>
<dbReference type="CDD" id="cd19411">
    <property type="entry name" value="MCP2201-like_sensor"/>
    <property type="match status" value="1"/>
</dbReference>
<dbReference type="PANTHER" id="PTHR43531">
    <property type="entry name" value="PROTEIN ICFG"/>
    <property type="match status" value="1"/>
</dbReference>
<gene>
    <name evidence="7" type="ORF">NX786_17750</name>
</gene>
<dbReference type="RefSeq" id="WP_259450263.1">
    <property type="nucleotide sequence ID" value="NZ_CP119520.1"/>
</dbReference>